<dbReference type="Gene3D" id="2.40.420.20">
    <property type="match status" value="1"/>
</dbReference>
<proteinExistence type="predicted"/>
<evidence type="ECO:0000256" key="3">
    <source>
        <dbReference type="SAM" id="Coils"/>
    </source>
</evidence>
<feature type="compositionally biased region" description="Low complexity" evidence="4">
    <location>
        <begin position="245"/>
        <end position="264"/>
    </location>
</feature>
<organism evidence="6 7">
    <name type="scientific">Staphylococcus hsinchuensis</name>
    <dbReference type="NCBI Taxonomy" id="3051183"/>
    <lineage>
        <taxon>Bacteria</taxon>
        <taxon>Bacillati</taxon>
        <taxon>Bacillota</taxon>
        <taxon>Bacilli</taxon>
        <taxon>Bacillales</taxon>
        <taxon>Staphylococcaceae</taxon>
        <taxon>Staphylococcus</taxon>
    </lineage>
</organism>
<keyword evidence="5" id="KW-0812">Transmembrane</keyword>
<keyword evidence="5" id="KW-0472">Membrane</keyword>
<reference evidence="6 7" key="1">
    <citation type="journal article" date="2024" name="Pathogens">
        <title>Staphylococcus hsinchuensis sp. nov., Isolated from Soymilk.</title>
        <authorList>
            <person name="Wang Y.T."/>
            <person name="Lin Y.C."/>
            <person name="Hsieh Y.H."/>
            <person name="Lin Y.T."/>
            <person name="Hamada M."/>
            <person name="Chen C.C."/>
            <person name="Liou J.S."/>
            <person name="Lee A.Y."/>
            <person name="Zhang W.L."/>
            <person name="Chen Y.T."/>
            <person name="Huang C.H."/>
        </authorList>
    </citation>
    <scope>NUCLEOTIDE SEQUENCE [LARGE SCALE GENOMIC DNA]</scope>
    <source>
        <strain evidence="6 7">H164</strain>
    </source>
</reference>
<dbReference type="Gene3D" id="2.40.30.170">
    <property type="match status" value="1"/>
</dbReference>
<gene>
    <name evidence="6" type="ORF">QQM35_07090</name>
</gene>
<evidence type="ECO:0000256" key="2">
    <source>
        <dbReference type="ARBA" id="ARBA00023054"/>
    </source>
</evidence>
<keyword evidence="5" id="KW-1133">Transmembrane helix</keyword>
<comment type="subcellular location">
    <subcellularLocation>
        <location evidence="1">Cell envelope</location>
    </subcellularLocation>
</comment>
<sequence length="364" mass="41107">MKNKNIWIIVASILILLIIAFILKLSKGESNKQEVYQTYKVAYDPPINLKGKASPQAIKTFRNNSKVGQFINTKVTNGQSVKQGMPLINYQINNIHREELQRKINNAQNKINIDYRRLNHQPNSKLIQNKLHRDESSLFEAQRQLNHFDQQVNANIYAPFNGKVDLNSNEEIAVGAPILKLVSLETQIFTPVSEFDLKKLKVGKKVKIKVISTDKSTVGKIKKISQLPTSYDEESTQLADNDMNQSSQSSDQLSGIQLNDTSNSDNNDLSKYNVVIGDLGSSIRSGYSTEIKVPLKTIKLPRSVLNRNHDVFVLKKDHTVERRDILIERKNGEIFVKKGLKIGEKLIVKPAKTMNDGDKVEVSS</sequence>
<protein>
    <submittedName>
        <fullName evidence="6">Efflux RND transporter periplasmic adaptor subunit</fullName>
    </submittedName>
</protein>
<evidence type="ECO:0000313" key="6">
    <source>
        <dbReference type="EMBL" id="XAF69837.1"/>
    </source>
</evidence>
<keyword evidence="7" id="KW-1185">Reference proteome</keyword>
<evidence type="ECO:0000256" key="5">
    <source>
        <dbReference type="SAM" id="Phobius"/>
    </source>
</evidence>
<name>A0ABZ3EBY1_9STAP</name>
<feature type="transmembrane region" description="Helical" evidence="5">
    <location>
        <begin position="6"/>
        <end position="23"/>
    </location>
</feature>
<dbReference type="RefSeq" id="WP_251516235.1">
    <property type="nucleotide sequence ID" value="NZ_CP128355.1"/>
</dbReference>
<dbReference type="PANTHER" id="PTHR32347">
    <property type="entry name" value="EFFLUX SYSTEM COMPONENT YKNX-RELATED"/>
    <property type="match status" value="1"/>
</dbReference>
<feature type="coiled-coil region" evidence="3">
    <location>
        <begin position="90"/>
        <end position="117"/>
    </location>
</feature>
<dbReference type="InterPro" id="IPR050465">
    <property type="entry name" value="UPF0194_transport"/>
</dbReference>
<accession>A0ABZ3EBY1</accession>
<evidence type="ECO:0000256" key="4">
    <source>
        <dbReference type="SAM" id="MobiDB-lite"/>
    </source>
</evidence>
<dbReference type="EMBL" id="CP128355">
    <property type="protein sequence ID" value="XAF69837.1"/>
    <property type="molecule type" value="Genomic_DNA"/>
</dbReference>
<dbReference type="Proteomes" id="UP001436297">
    <property type="component" value="Chromosome"/>
</dbReference>
<evidence type="ECO:0000256" key="1">
    <source>
        <dbReference type="ARBA" id="ARBA00004196"/>
    </source>
</evidence>
<keyword evidence="2 3" id="KW-0175">Coiled coil</keyword>
<evidence type="ECO:0000313" key="7">
    <source>
        <dbReference type="Proteomes" id="UP001436297"/>
    </source>
</evidence>
<feature type="region of interest" description="Disordered" evidence="4">
    <location>
        <begin position="232"/>
        <end position="264"/>
    </location>
</feature>